<dbReference type="InterPro" id="IPR014710">
    <property type="entry name" value="RmlC-like_jellyroll"/>
</dbReference>
<evidence type="ECO:0000259" key="1">
    <source>
        <dbReference type="Pfam" id="PF07883"/>
    </source>
</evidence>
<dbReference type="AlphaFoldDB" id="A0A4Q0I251"/>
<protein>
    <submittedName>
        <fullName evidence="2">Cupin domain-containing protein</fullName>
    </submittedName>
</protein>
<dbReference type="Proteomes" id="UP000289166">
    <property type="component" value="Unassembled WGS sequence"/>
</dbReference>
<keyword evidence="3" id="KW-1185">Reference proteome</keyword>
<feature type="domain" description="Cupin type-2" evidence="1">
    <location>
        <begin position="44"/>
        <end position="89"/>
    </location>
</feature>
<dbReference type="Gene3D" id="2.60.120.10">
    <property type="entry name" value="Jelly Rolls"/>
    <property type="match status" value="1"/>
</dbReference>
<comment type="caution">
    <text evidence="2">The sequence shown here is derived from an EMBL/GenBank/DDBJ whole genome shotgun (WGS) entry which is preliminary data.</text>
</comment>
<name>A0A4Q0I251_9FIRM</name>
<sequence>MEVLSNSKWKEVKNQLLGDAAIVEMVSGDHMTLCRYKISEKINIPLHSHEYEQSIYVSHGKMNLVVDGELISMKSGDAYIILKNVKHSAEIVEIPFESIESYYPKREDLLEK</sequence>
<dbReference type="SUPFAM" id="SSF51182">
    <property type="entry name" value="RmlC-like cupins"/>
    <property type="match status" value="1"/>
</dbReference>
<dbReference type="Pfam" id="PF07883">
    <property type="entry name" value="Cupin_2"/>
    <property type="match status" value="1"/>
</dbReference>
<proteinExistence type="predicted"/>
<reference evidence="3" key="1">
    <citation type="submission" date="2018-11" db="EMBL/GenBank/DDBJ databases">
        <title>Genome sequencing of a novel mesophilic and cellulolytic organism within the genus Hungateiclostridium.</title>
        <authorList>
            <person name="Rettenmaier R."/>
            <person name="Liebl W."/>
            <person name="Zverlov V."/>
        </authorList>
    </citation>
    <scope>NUCLEOTIDE SEQUENCE [LARGE SCALE GENOMIC DNA]</scope>
    <source>
        <strain evidence="3">N2K1</strain>
    </source>
</reference>
<evidence type="ECO:0000313" key="3">
    <source>
        <dbReference type="Proteomes" id="UP000289166"/>
    </source>
</evidence>
<dbReference type="InterPro" id="IPR011051">
    <property type="entry name" value="RmlC_Cupin_sf"/>
</dbReference>
<dbReference type="InterPro" id="IPR013096">
    <property type="entry name" value="Cupin_2"/>
</dbReference>
<accession>A0A4Q0I251</accession>
<dbReference type="OrthoDB" id="9811153at2"/>
<evidence type="ECO:0000313" key="2">
    <source>
        <dbReference type="EMBL" id="RXE58263.1"/>
    </source>
</evidence>
<dbReference type="EMBL" id="RLII01000021">
    <property type="protein sequence ID" value="RXE58263.1"/>
    <property type="molecule type" value="Genomic_DNA"/>
</dbReference>
<gene>
    <name evidence="2" type="ORF">EFD62_13250</name>
</gene>
<organism evidence="2 3">
    <name type="scientific">Acetivibrio mesophilus</name>
    <dbReference type="NCBI Taxonomy" id="2487273"/>
    <lineage>
        <taxon>Bacteria</taxon>
        <taxon>Bacillati</taxon>
        <taxon>Bacillota</taxon>
        <taxon>Clostridia</taxon>
        <taxon>Eubacteriales</taxon>
        <taxon>Oscillospiraceae</taxon>
        <taxon>Acetivibrio</taxon>
    </lineage>
</organism>
<dbReference type="RefSeq" id="WP_069194979.1">
    <property type="nucleotide sequence ID" value="NZ_RLII01000021.1"/>
</dbReference>